<protein>
    <recommendedName>
        <fullName evidence="3">Baseplate assembly protein</fullName>
    </recommendedName>
</protein>
<accession>M5RMP0</accession>
<dbReference type="RefSeq" id="WP_008695606.1">
    <property type="nucleotide sequence ID" value="NZ_ANOG01000349.1"/>
</dbReference>
<dbReference type="EMBL" id="ANOG01000349">
    <property type="protein sequence ID" value="EMI20593.1"/>
    <property type="molecule type" value="Genomic_DNA"/>
</dbReference>
<evidence type="ECO:0000313" key="2">
    <source>
        <dbReference type="Proteomes" id="UP000011991"/>
    </source>
</evidence>
<name>M5RMP0_9BACT</name>
<evidence type="ECO:0000313" key="1">
    <source>
        <dbReference type="EMBL" id="EMI20593.1"/>
    </source>
</evidence>
<keyword evidence="2" id="KW-1185">Reference proteome</keyword>
<evidence type="ECO:0008006" key="3">
    <source>
        <dbReference type="Google" id="ProtNLM"/>
    </source>
</evidence>
<organism evidence="1 2">
    <name type="scientific">Rhodopirellula maiorica SM1</name>
    <dbReference type="NCBI Taxonomy" id="1265738"/>
    <lineage>
        <taxon>Bacteria</taxon>
        <taxon>Pseudomonadati</taxon>
        <taxon>Planctomycetota</taxon>
        <taxon>Planctomycetia</taxon>
        <taxon>Pirellulales</taxon>
        <taxon>Pirellulaceae</taxon>
        <taxon>Novipirellula</taxon>
    </lineage>
</organism>
<reference evidence="1 2" key="1">
    <citation type="journal article" date="2013" name="Mar. Genomics">
        <title>Expression of sulfatases in Rhodopirellula baltica and the diversity of sulfatases in the genus Rhodopirellula.</title>
        <authorList>
            <person name="Wegner C.E."/>
            <person name="Richter-Heitmann T."/>
            <person name="Klindworth A."/>
            <person name="Klockow C."/>
            <person name="Richter M."/>
            <person name="Achstetter T."/>
            <person name="Glockner F.O."/>
            <person name="Harder J."/>
        </authorList>
    </citation>
    <scope>NUCLEOTIDE SEQUENCE [LARGE SCALE GENOMIC DNA]</scope>
    <source>
        <strain evidence="1 2">SM1</strain>
    </source>
</reference>
<dbReference type="Proteomes" id="UP000011991">
    <property type="component" value="Unassembled WGS sequence"/>
</dbReference>
<comment type="caution">
    <text evidence="1">The sequence shown here is derived from an EMBL/GenBank/DDBJ whole genome shotgun (WGS) entry which is preliminary data.</text>
</comment>
<proteinExistence type="predicted"/>
<gene>
    <name evidence="1" type="ORF">RMSM_02481</name>
</gene>
<sequence>MTNSCLPCRGIQRLTPATIFNRPGLSQIRYKAGDYGQFLESMLAAISDTAPHLGNREAARLALGNLRTRETDDPSIALMDAWSVLADVLTFYQERFANEAFLGTATRPESLHELSRLLGYEPRPGLSSSVLLSFEVDDRSDEVRIPAGTAAKSTPRPGTPDQPQTFETSDDFAARADWNAIRPRLTQPQNLAQGTLAELKRVYVKGTGLRIEPNDWLAIGNAESLDKPELKQVREVEERTSPIDQQVTVLHLVVDPLSVAELLAEIEMAFNHYFADVKATGLFQNTVTDNLDKLLGNS</sequence>
<feature type="non-terminal residue" evidence="1">
    <location>
        <position position="298"/>
    </location>
</feature>
<dbReference type="AlphaFoldDB" id="M5RMP0"/>